<name>A0A6V2P168_9STRA</name>
<dbReference type="InterPro" id="IPR041698">
    <property type="entry name" value="Methyltransf_25"/>
</dbReference>
<dbReference type="GO" id="GO:0032259">
    <property type="term" value="P:methylation"/>
    <property type="evidence" value="ECO:0007669"/>
    <property type="project" value="UniProtKB-KW"/>
</dbReference>
<accession>A0A6V2P168</accession>
<dbReference type="EMBL" id="HBNS01055984">
    <property type="protein sequence ID" value="CAE4659209.1"/>
    <property type="molecule type" value="Transcribed_RNA"/>
</dbReference>
<dbReference type="InterPro" id="IPR051052">
    <property type="entry name" value="Diverse_substrate_MTase"/>
</dbReference>
<reference evidence="5" key="1">
    <citation type="submission" date="2021-01" db="EMBL/GenBank/DDBJ databases">
        <authorList>
            <person name="Corre E."/>
            <person name="Pelletier E."/>
            <person name="Niang G."/>
            <person name="Scheremetjew M."/>
            <person name="Finn R."/>
            <person name="Kale V."/>
            <person name="Holt S."/>
            <person name="Cochrane G."/>
            <person name="Meng A."/>
            <person name="Brown T."/>
            <person name="Cohen L."/>
        </authorList>
    </citation>
    <scope>NUCLEOTIDE SEQUENCE</scope>
    <source>
        <strain evidence="5">GSO104</strain>
    </source>
</reference>
<organism evidence="5">
    <name type="scientific">Ditylum brightwellii</name>
    <dbReference type="NCBI Taxonomy" id="49249"/>
    <lineage>
        <taxon>Eukaryota</taxon>
        <taxon>Sar</taxon>
        <taxon>Stramenopiles</taxon>
        <taxon>Ochrophyta</taxon>
        <taxon>Bacillariophyta</taxon>
        <taxon>Mediophyceae</taxon>
        <taxon>Lithodesmiophycidae</taxon>
        <taxon>Lithodesmiales</taxon>
        <taxon>Lithodesmiaceae</taxon>
        <taxon>Ditylum</taxon>
    </lineage>
</organism>
<dbReference type="CDD" id="cd02440">
    <property type="entry name" value="AdoMet_MTases"/>
    <property type="match status" value="1"/>
</dbReference>
<keyword evidence="1" id="KW-0489">Methyltransferase</keyword>
<protein>
    <recommendedName>
        <fullName evidence="3">Methyltransferase domain-containing protein</fullName>
    </recommendedName>
</protein>
<dbReference type="SUPFAM" id="SSF53335">
    <property type="entry name" value="S-adenosyl-L-methionine-dependent methyltransferases"/>
    <property type="match status" value="1"/>
</dbReference>
<evidence type="ECO:0000313" key="5">
    <source>
        <dbReference type="EMBL" id="CAE4659211.1"/>
    </source>
</evidence>
<dbReference type="AlphaFoldDB" id="A0A6V2P168"/>
<gene>
    <name evidence="4" type="ORF">DBRI00130_LOCUS40424</name>
    <name evidence="5" type="ORF">DBRI00130_LOCUS40425</name>
</gene>
<dbReference type="EMBL" id="HBNS01055985">
    <property type="protein sequence ID" value="CAE4659211.1"/>
    <property type="molecule type" value="Transcribed_RNA"/>
</dbReference>
<evidence type="ECO:0000259" key="3">
    <source>
        <dbReference type="Pfam" id="PF13649"/>
    </source>
</evidence>
<feature type="domain" description="Methyltransferase" evidence="3">
    <location>
        <begin position="67"/>
        <end position="160"/>
    </location>
</feature>
<keyword evidence="2" id="KW-0808">Transferase</keyword>
<dbReference type="Gene3D" id="3.40.50.150">
    <property type="entry name" value="Vaccinia Virus protein VP39"/>
    <property type="match status" value="1"/>
</dbReference>
<sequence length="293" mass="32710">MTTKVWQILEESTHDSDSDAAKQQRNQMYTDVVTLYHEFRPRYPETLIDNAIRESPMLQKDTSKCKVLEIGCGPGTLTLPLAKRGFDITTLDPGVGMLNKCKEVCSGYQNVIFHQLPFQGFQSDVQFDTIFAGTSLHWAISGKDQIEAVKKLHSMLKDDGKLILFWAYPPEPSEDIRNAAADALGVSKPFYFGSDSQEGHEKSITERVHKPLTDGGCFEVSKTLHTETITHPSPKDYISFLKTLSPNIIKGKEEAKKYFDTIEQVLVDKCGQSVPMKAFSSANIISKLPSQTG</sequence>
<dbReference type="InterPro" id="IPR029063">
    <property type="entry name" value="SAM-dependent_MTases_sf"/>
</dbReference>
<dbReference type="PANTHER" id="PTHR44942:SF4">
    <property type="entry name" value="METHYLTRANSFERASE TYPE 11 DOMAIN-CONTAINING PROTEIN"/>
    <property type="match status" value="1"/>
</dbReference>
<dbReference type="PANTHER" id="PTHR44942">
    <property type="entry name" value="METHYLTRANSF_11 DOMAIN-CONTAINING PROTEIN"/>
    <property type="match status" value="1"/>
</dbReference>
<dbReference type="Pfam" id="PF13649">
    <property type="entry name" value="Methyltransf_25"/>
    <property type="match status" value="1"/>
</dbReference>
<evidence type="ECO:0000256" key="2">
    <source>
        <dbReference type="ARBA" id="ARBA00022679"/>
    </source>
</evidence>
<evidence type="ECO:0000313" key="4">
    <source>
        <dbReference type="EMBL" id="CAE4659209.1"/>
    </source>
</evidence>
<evidence type="ECO:0000256" key="1">
    <source>
        <dbReference type="ARBA" id="ARBA00022603"/>
    </source>
</evidence>
<proteinExistence type="predicted"/>
<dbReference type="GO" id="GO:0008168">
    <property type="term" value="F:methyltransferase activity"/>
    <property type="evidence" value="ECO:0007669"/>
    <property type="project" value="UniProtKB-KW"/>
</dbReference>